<evidence type="ECO:0000313" key="2">
    <source>
        <dbReference type="EMBL" id="PMD47631.1"/>
    </source>
</evidence>
<accession>A0A2J6SA38</accession>
<keyword evidence="1" id="KW-0732">Signal</keyword>
<feature type="signal peptide" evidence="1">
    <location>
        <begin position="1"/>
        <end position="22"/>
    </location>
</feature>
<organism evidence="2 3">
    <name type="scientific">Hyaloscypha variabilis (strain UAMH 11265 / GT02V1 / F)</name>
    <name type="common">Meliniomyces variabilis</name>
    <dbReference type="NCBI Taxonomy" id="1149755"/>
    <lineage>
        <taxon>Eukaryota</taxon>
        <taxon>Fungi</taxon>
        <taxon>Dikarya</taxon>
        <taxon>Ascomycota</taxon>
        <taxon>Pezizomycotina</taxon>
        <taxon>Leotiomycetes</taxon>
        <taxon>Helotiales</taxon>
        <taxon>Hyaloscyphaceae</taxon>
        <taxon>Hyaloscypha</taxon>
        <taxon>Hyaloscypha variabilis</taxon>
    </lineage>
</organism>
<protein>
    <recommendedName>
        <fullName evidence="4">AA1-like domain-containing protein</fullName>
    </recommendedName>
</protein>
<evidence type="ECO:0000313" key="3">
    <source>
        <dbReference type="Proteomes" id="UP000235786"/>
    </source>
</evidence>
<evidence type="ECO:0008006" key="4">
    <source>
        <dbReference type="Google" id="ProtNLM"/>
    </source>
</evidence>
<dbReference type="AlphaFoldDB" id="A0A2J6SA38"/>
<name>A0A2J6SA38_HYAVF</name>
<feature type="chain" id="PRO_5014337193" description="AA1-like domain-containing protein" evidence="1">
    <location>
        <begin position="23"/>
        <end position="186"/>
    </location>
</feature>
<gene>
    <name evidence="2" type="ORF">L207DRAFT_628247</name>
</gene>
<sequence length="186" mass="19716">MRPLPIAAFLLPIFSAISPSNAILPSCSQEAAFTISSISYSSYIAASNVTFPDQTTSSLSISFSVTNNATGVQTACSFIHSLSYQGGRWNVDPIIWHPCGERTMSWDGGKGGFSFEVETMASFGWSSWVVGVQQTWVCRDTGVGPLIERNGTASATLVPACSTTSTDSSTSEECTGPDMVAFALLE</sequence>
<dbReference type="Proteomes" id="UP000235786">
    <property type="component" value="Unassembled WGS sequence"/>
</dbReference>
<dbReference type="OrthoDB" id="3727384at2759"/>
<reference evidence="2 3" key="1">
    <citation type="submission" date="2016-04" db="EMBL/GenBank/DDBJ databases">
        <title>A degradative enzymes factory behind the ericoid mycorrhizal symbiosis.</title>
        <authorList>
            <consortium name="DOE Joint Genome Institute"/>
            <person name="Martino E."/>
            <person name="Morin E."/>
            <person name="Grelet G."/>
            <person name="Kuo A."/>
            <person name="Kohler A."/>
            <person name="Daghino S."/>
            <person name="Barry K."/>
            <person name="Choi C."/>
            <person name="Cichocki N."/>
            <person name="Clum A."/>
            <person name="Copeland A."/>
            <person name="Hainaut M."/>
            <person name="Haridas S."/>
            <person name="Labutti K."/>
            <person name="Lindquist E."/>
            <person name="Lipzen A."/>
            <person name="Khouja H.-R."/>
            <person name="Murat C."/>
            <person name="Ohm R."/>
            <person name="Olson A."/>
            <person name="Spatafora J."/>
            <person name="Veneault-Fourrey C."/>
            <person name="Henrissat B."/>
            <person name="Grigoriev I."/>
            <person name="Martin F."/>
            <person name="Perotto S."/>
        </authorList>
    </citation>
    <scope>NUCLEOTIDE SEQUENCE [LARGE SCALE GENOMIC DNA]</scope>
    <source>
        <strain evidence="2 3">F</strain>
    </source>
</reference>
<evidence type="ECO:0000256" key="1">
    <source>
        <dbReference type="SAM" id="SignalP"/>
    </source>
</evidence>
<keyword evidence="3" id="KW-1185">Reference proteome</keyword>
<dbReference type="EMBL" id="KZ613938">
    <property type="protein sequence ID" value="PMD47631.1"/>
    <property type="molecule type" value="Genomic_DNA"/>
</dbReference>
<proteinExistence type="predicted"/>